<evidence type="ECO:0000313" key="1">
    <source>
        <dbReference type="EMBL" id="MCY0092661.1"/>
    </source>
</evidence>
<dbReference type="RefSeq" id="WP_267610632.1">
    <property type="nucleotide sequence ID" value="NZ_JAOVZQ010000001.1"/>
</dbReference>
<keyword evidence="2" id="KW-1185">Reference proteome</keyword>
<dbReference type="Gene3D" id="3.90.180.10">
    <property type="entry name" value="Medium-chain alcohol dehydrogenases, catalytic domain"/>
    <property type="match status" value="1"/>
</dbReference>
<dbReference type="Gene3D" id="3.40.50.720">
    <property type="entry name" value="NAD(P)-binding Rossmann-like Domain"/>
    <property type="match status" value="1"/>
</dbReference>
<dbReference type="Proteomes" id="UP001081283">
    <property type="component" value="Unassembled WGS sequence"/>
</dbReference>
<accession>A0ABT3Y9V9</accession>
<dbReference type="EMBL" id="JAOVZQ010000001">
    <property type="protein sequence ID" value="MCY0092661.1"/>
    <property type="molecule type" value="Genomic_DNA"/>
</dbReference>
<evidence type="ECO:0000313" key="2">
    <source>
        <dbReference type="Proteomes" id="UP001081283"/>
    </source>
</evidence>
<protein>
    <submittedName>
        <fullName evidence="1">Zinc-binding dehydrogenase</fullName>
    </submittedName>
</protein>
<gene>
    <name evidence="1" type="ORF">OEG82_01170</name>
</gene>
<comment type="caution">
    <text evidence="1">The sequence shown here is derived from an EMBL/GenBank/DDBJ whole genome shotgun (WGS) entry which is preliminary data.</text>
</comment>
<dbReference type="Pfam" id="PF13602">
    <property type="entry name" value="ADH_zinc_N_2"/>
    <property type="match status" value="1"/>
</dbReference>
<proteinExistence type="predicted"/>
<sequence length="70" mass="7475">MARKTGGRKAIGGYAPERAEDLAFLAGLAANGEFTPPIDRRFPLEQAAAAHAHFESRGRKGNVVITLEPT</sequence>
<reference evidence="1" key="1">
    <citation type="submission" date="2022-10" db="EMBL/GenBank/DDBJ databases">
        <title>Hoeflea sp. J2-29, isolated from marine algae.</title>
        <authorList>
            <person name="Kristyanto S."/>
            <person name="Kim J.M."/>
            <person name="Jeon C.O."/>
        </authorList>
    </citation>
    <scope>NUCLEOTIDE SEQUENCE</scope>
    <source>
        <strain evidence="1">J2-29</strain>
    </source>
</reference>
<organism evidence="1 2">
    <name type="scientific">Hoeflea ulvae</name>
    <dbReference type="NCBI Taxonomy" id="2983764"/>
    <lineage>
        <taxon>Bacteria</taxon>
        <taxon>Pseudomonadati</taxon>
        <taxon>Pseudomonadota</taxon>
        <taxon>Alphaproteobacteria</taxon>
        <taxon>Hyphomicrobiales</taxon>
        <taxon>Rhizobiaceae</taxon>
        <taxon>Hoeflea</taxon>
    </lineage>
</organism>
<name>A0ABT3Y9V9_9HYPH</name>